<keyword evidence="5" id="KW-0514">Muscle protein</keyword>
<keyword evidence="2" id="KW-0349">Heme</keyword>
<evidence type="ECO:0000313" key="7">
    <source>
        <dbReference type="Proteomes" id="UP000271974"/>
    </source>
</evidence>
<evidence type="ECO:0000256" key="4">
    <source>
        <dbReference type="ARBA" id="ARBA00023004"/>
    </source>
</evidence>
<feature type="non-terminal residue" evidence="6">
    <location>
        <position position="108"/>
    </location>
</feature>
<name>A0A3S1BNC5_ELYCH</name>
<dbReference type="InterPro" id="IPR009050">
    <property type="entry name" value="Globin-like_sf"/>
</dbReference>
<proteinExistence type="predicted"/>
<dbReference type="Proteomes" id="UP000271974">
    <property type="component" value="Unassembled WGS sequence"/>
</dbReference>
<keyword evidence="4" id="KW-0408">Iron</keyword>
<protein>
    <submittedName>
        <fullName evidence="6">Uncharacterized protein</fullName>
    </submittedName>
</protein>
<dbReference type="OrthoDB" id="436496at2759"/>
<dbReference type="CDD" id="cd01040">
    <property type="entry name" value="Mb-like"/>
    <property type="match status" value="1"/>
</dbReference>
<dbReference type="GO" id="GO:0019825">
    <property type="term" value="F:oxygen binding"/>
    <property type="evidence" value="ECO:0007669"/>
    <property type="project" value="InterPro"/>
</dbReference>
<evidence type="ECO:0000256" key="2">
    <source>
        <dbReference type="ARBA" id="ARBA00022617"/>
    </source>
</evidence>
<keyword evidence="7" id="KW-1185">Reference proteome</keyword>
<dbReference type="EMBL" id="RQTK01001280">
    <property type="protein sequence ID" value="RUS71054.1"/>
    <property type="molecule type" value="Genomic_DNA"/>
</dbReference>
<dbReference type="AlphaFoldDB" id="A0A3S1BNC5"/>
<organism evidence="6 7">
    <name type="scientific">Elysia chlorotica</name>
    <name type="common">Eastern emerald elysia</name>
    <name type="synonym">Sea slug</name>
    <dbReference type="NCBI Taxonomy" id="188477"/>
    <lineage>
        <taxon>Eukaryota</taxon>
        <taxon>Metazoa</taxon>
        <taxon>Spiralia</taxon>
        <taxon>Lophotrochozoa</taxon>
        <taxon>Mollusca</taxon>
        <taxon>Gastropoda</taxon>
        <taxon>Heterobranchia</taxon>
        <taxon>Euthyneura</taxon>
        <taxon>Panpulmonata</taxon>
        <taxon>Sacoglossa</taxon>
        <taxon>Placobranchoidea</taxon>
        <taxon>Plakobranchidae</taxon>
        <taxon>Elysia</taxon>
    </lineage>
</organism>
<dbReference type="GO" id="GO:0020037">
    <property type="term" value="F:heme binding"/>
    <property type="evidence" value="ECO:0007669"/>
    <property type="project" value="InterPro"/>
</dbReference>
<comment type="caution">
    <text evidence="6">The sequence shown here is derived from an EMBL/GenBank/DDBJ whole genome shotgun (WGS) entry which is preliminary data.</text>
</comment>
<dbReference type="SUPFAM" id="SSF46458">
    <property type="entry name" value="Globin-like"/>
    <property type="match status" value="1"/>
</dbReference>
<gene>
    <name evidence="6" type="ORF">EGW08_021188</name>
</gene>
<evidence type="ECO:0000256" key="3">
    <source>
        <dbReference type="ARBA" id="ARBA00022723"/>
    </source>
</evidence>
<sequence>MGGVCNCLGGNGVSYVAGDTVNSFGDSDVHHLRHCMRKVSGKMEEFGLDVFADMFAMYPYTREWFRNYRTSPGEVYSDLHIKSHAVTVIQTFQLYVDYGNDTEILNMF</sequence>
<evidence type="ECO:0000256" key="1">
    <source>
        <dbReference type="ARBA" id="ARBA00022448"/>
    </source>
</evidence>
<evidence type="ECO:0000256" key="5">
    <source>
        <dbReference type="ARBA" id="ARBA00023179"/>
    </source>
</evidence>
<accession>A0A3S1BNC5</accession>
<dbReference type="InterPro" id="IPR012292">
    <property type="entry name" value="Globin/Proto"/>
</dbReference>
<evidence type="ECO:0000313" key="6">
    <source>
        <dbReference type="EMBL" id="RUS71054.1"/>
    </source>
</evidence>
<dbReference type="Gene3D" id="1.10.490.10">
    <property type="entry name" value="Globins"/>
    <property type="match status" value="1"/>
</dbReference>
<keyword evidence="3" id="KW-0479">Metal-binding</keyword>
<reference evidence="6 7" key="1">
    <citation type="submission" date="2019-01" db="EMBL/GenBank/DDBJ databases">
        <title>A draft genome assembly of the solar-powered sea slug Elysia chlorotica.</title>
        <authorList>
            <person name="Cai H."/>
            <person name="Li Q."/>
            <person name="Fang X."/>
            <person name="Li J."/>
            <person name="Curtis N.E."/>
            <person name="Altenburger A."/>
            <person name="Shibata T."/>
            <person name="Feng M."/>
            <person name="Maeda T."/>
            <person name="Schwartz J.A."/>
            <person name="Shigenobu S."/>
            <person name="Lundholm N."/>
            <person name="Nishiyama T."/>
            <person name="Yang H."/>
            <person name="Hasebe M."/>
            <person name="Li S."/>
            <person name="Pierce S.K."/>
            <person name="Wang J."/>
        </authorList>
    </citation>
    <scope>NUCLEOTIDE SEQUENCE [LARGE SCALE GENOMIC DNA]</scope>
    <source>
        <strain evidence="6">EC2010</strain>
        <tissue evidence="6">Whole organism of an adult</tissue>
    </source>
</reference>
<keyword evidence="1" id="KW-0813">Transport</keyword>
<dbReference type="GO" id="GO:0046872">
    <property type="term" value="F:metal ion binding"/>
    <property type="evidence" value="ECO:0007669"/>
    <property type="project" value="UniProtKB-KW"/>
</dbReference>
<dbReference type="InterPro" id="IPR044399">
    <property type="entry name" value="Mb-like_M"/>
</dbReference>